<dbReference type="AlphaFoldDB" id="A0A7E4VU20"/>
<organism evidence="2 3">
    <name type="scientific">Panagrellus redivivus</name>
    <name type="common">Microworm</name>
    <dbReference type="NCBI Taxonomy" id="6233"/>
    <lineage>
        <taxon>Eukaryota</taxon>
        <taxon>Metazoa</taxon>
        <taxon>Ecdysozoa</taxon>
        <taxon>Nematoda</taxon>
        <taxon>Chromadorea</taxon>
        <taxon>Rhabditida</taxon>
        <taxon>Tylenchina</taxon>
        <taxon>Panagrolaimomorpha</taxon>
        <taxon>Panagrolaimoidea</taxon>
        <taxon>Panagrolaimidae</taxon>
        <taxon>Panagrellus</taxon>
    </lineage>
</organism>
<dbReference type="SUPFAM" id="SSF49785">
    <property type="entry name" value="Galactose-binding domain-like"/>
    <property type="match status" value="1"/>
</dbReference>
<dbReference type="GO" id="GO:0048512">
    <property type="term" value="P:circadian behavior"/>
    <property type="evidence" value="ECO:0007669"/>
    <property type="project" value="TreeGrafter"/>
</dbReference>
<proteinExistence type="predicted"/>
<keyword evidence="2" id="KW-1185">Reference proteome</keyword>
<protein>
    <submittedName>
        <fullName evidence="3">BACK domain-containing protein</fullName>
    </submittedName>
</protein>
<sequence length="326" mass="38499">MMSVSEVDVFHAVIRWMKANPTKSADFQNVLKNVPLTQITLKSLDSIPPEVLEHTNVLAERARQLRTQKRLPYYQKENENVSYGLLFAPKHQLLMHKIGSSEEGILIDLGRIYLLNYLKMNIVSDGTNYSYWIDVSEDNVNWTRVIDRLKYPCHGFQYLCFNSHYARFIRIFGEAPDRDMVITEFYACYATMYFDIDPETTLMERHFSFATDEGNKILVDGHMKPENAYIDGTYFEYDRSNYRIFGQRHFLLKYTRFVSSMELLCCEWDDDKRVHSYDIEVSVDQINWTRIFCVKRDASYRGIHFNRRPVKKIKLIAYTEANEGVN</sequence>
<dbReference type="InterPro" id="IPR052407">
    <property type="entry name" value="BTB_POZ_domain_cont_9"/>
</dbReference>
<dbReference type="GO" id="GO:0050804">
    <property type="term" value="P:modulation of chemical synaptic transmission"/>
    <property type="evidence" value="ECO:0007669"/>
    <property type="project" value="TreeGrafter"/>
</dbReference>
<reference evidence="2" key="1">
    <citation type="journal article" date="2013" name="Genetics">
        <title>The draft genome and transcriptome of Panagrellus redivivus are shaped by the harsh demands of a free-living lifestyle.</title>
        <authorList>
            <person name="Srinivasan J."/>
            <person name="Dillman A.R."/>
            <person name="Macchietto M.G."/>
            <person name="Heikkinen L."/>
            <person name="Lakso M."/>
            <person name="Fracchia K.M."/>
            <person name="Antoshechkin I."/>
            <person name="Mortazavi A."/>
            <person name="Wong G."/>
            <person name="Sternberg P.W."/>
        </authorList>
    </citation>
    <scope>NUCLEOTIDE SEQUENCE [LARGE SCALE GENOMIC DNA]</scope>
    <source>
        <strain evidence="2">MT8872</strain>
    </source>
</reference>
<evidence type="ECO:0000313" key="3">
    <source>
        <dbReference type="WBParaSite" id="Pan_g3213.t1"/>
    </source>
</evidence>
<dbReference type="GO" id="GO:0005737">
    <property type="term" value="C:cytoplasm"/>
    <property type="evidence" value="ECO:0007669"/>
    <property type="project" value="TreeGrafter"/>
</dbReference>
<reference evidence="3" key="2">
    <citation type="submission" date="2020-10" db="UniProtKB">
        <authorList>
            <consortium name="WormBaseParasite"/>
        </authorList>
    </citation>
    <scope>IDENTIFICATION</scope>
</reference>
<name>A0A7E4VU20_PANRE</name>
<dbReference type="Pfam" id="PF07707">
    <property type="entry name" value="BACK"/>
    <property type="match status" value="1"/>
</dbReference>
<dbReference type="GO" id="GO:0008344">
    <property type="term" value="P:adult locomotory behavior"/>
    <property type="evidence" value="ECO:0007669"/>
    <property type="project" value="TreeGrafter"/>
</dbReference>
<evidence type="ECO:0000259" key="1">
    <source>
        <dbReference type="Pfam" id="PF07707"/>
    </source>
</evidence>
<dbReference type="WBParaSite" id="Pan_g3213.t1">
    <property type="protein sequence ID" value="Pan_g3213.t1"/>
    <property type="gene ID" value="Pan_g3213"/>
</dbReference>
<evidence type="ECO:0000313" key="2">
    <source>
        <dbReference type="Proteomes" id="UP000492821"/>
    </source>
</evidence>
<dbReference type="PANTHER" id="PTHR46306:SF1">
    <property type="entry name" value="BTB_POZ DOMAIN-CONTAINING PROTEIN 9"/>
    <property type="match status" value="1"/>
</dbReference>
<dbReference type="InterPro" id="IPR008979">
    <property type="entry name" value="Galactose-bd-like_sf"/>
</dbReference>
<dbReference type="Proteomes" id="UP000492821">
    <property type="component" value="Unassembled WGS sequence"/>
</dbReference>
<dbReference type="InterPro" id="IPR011705">
    <property type="entry name" value="BACK"/>
</dbReference>
<dbReference type="PANTHER" id="PTHR46306">
    <property type="entry name" value="BTB/POZ DOMAIN-CONTAINING PROTEIN 9"/>
    <property type="match status" value="1"/>
</dbReference>
<feature type="domain" description="BACK" evidence="1">
    <location>
        <begin position="5"/>
        <end position="46"/>
    </location>
</feature>
<dbReference type="Gene3D" id="2.60.120.260">
    <property type="entry name" value="Galactose-binding domain-like"/>
    <property type="match status" value="1"/>
</dbReference>
<accession>A0A7E4VU20</accession>